<keyword evidence="1" id="KW-1133">Transmembrane helix</keyword>
<evidence type="ECO:0000259" key="2">
    <source>
        <dbReference type="Pfam" id="PF00899"/>
    </source>
</evidence>
<dbReference type="PATRIC" id="fig|1262666.3.peg.1874"/>
<dbReference type="PANTHER" id="PTHR43267">
    <property type="entry name" value="TRNA THREONYLCARBAMOYLADENOSINE DEHYDRATASE"/>
    <property type="match status" value="1"/>
</dbReference>
<protein>
    <submittedName>
        <fullName evidence="3">Dinucleotide-utilizing enzyme possibly involved in molybdopterin or thiamin biosynthesis</fullName>
    </submittedName>
</protein>
<organism evidence="3 4">
    <name type="scientific">Desulfocurvibacter africanus PCS</name>
    <dbReference type="NCBI Taxonomy" id="1262666"/>
    <lineage>
        <taxon>Bacteria</taxon>
        <taxon>Pseudomonadati</taxon>
        <taxon>Thermodesulfobacteriota</taxon>
        <taxon>Desulfovibrionia</taxon>
        <taxon>Desulfovibrionales</taxon>
        <taxon>Desulfovibrionaceae</taxon>
        <taxon>Desulfocurvibacter</taxon>
    </lineage>
</organism>
<feature type="domain" description="THIF-type NAD/FAD binding fold" evidence="2">
    <location>
        <begin position="10"/>
        <end position="259"/>
    </location>
</feature>
<dbReference type="GO" id="GO:0061503">
    <property type="term" value="F:tRNA threonylcarbamoyladenosine dehydratase"/>
    <property type="evidence" value="ECO:0007669"/>
    <property type="project" value="TreeGrafter"/>
</dbReference>
<dbReference type="EMBL" id="AOSV01000019">
    <property type="protein sequence ID" value="EMG37340.1"/>
    <property type="molecule type" value="Genomic_DNA"/>
</dbReference>
<dbReference type="PANTHER" id="PTHR43267:SF1">
    <property type="entry name" value="TRNA THREONYLCARBAMOYLADENOSINE DEHYDRATASE"/>
    <property type="match status" value="1"/>
</dbReference>
<proteinExistence type="predicted"/>
<reference evidence="3 4" key="1">
    <citation type="journal article" date="2013" name="Genome Announc.">
        <title>Draft Genome Sequence for Desulfovibrio africanus Strain PCS.</title>
        <authorList>
            <person name="Brown S.D."/>
            <person name="Utturkar S.M."/>
            <person name="Arkin A.P."/>
            <person name="Deutschbauer A.M."/>
            <person name="Elias D.A."/>
            <person name="Hazen T.C."/>
            <person name="Chakraborty R."/>
        </authorList>
    </citation>
    <scope>NUCLEOTIDE SEQUENCE [LARGE SCALE GENOMIC DNA]</scope>
    <source>
        <strain evidence="3 4">PCS</strain>
    </source>
</reference>
<keyword evidence="1" id="KW-0472">Membrane</keyword>
<feature type="transmembrane region" description="Helical" evidence="1">
    <location>
        <begin position="24"/>
        <end position="42"/>
    </location>
</feature>
<dbReference type="RefSeq" id="WP_005986426.1">
    <property type="nucleotide sequence ID" value="NZ_AOSV01000019.1"/>
</dbReference>
<dbReference type="OrthoDB" id="272552at2"/>
<feature type="transmembrane region" description="Helical" evidence="1">
    <location>
        <begin position="139"/>
        <end position="159"/>
    </location>
</feature>
<dbReference type="Gene3D" id="3.40.50.720">
    <property type="entry name" value="NAD(P)-binding Rossmann-like Domain"/>
    <property type="match status" value="1"/>
</dbReference>
<dbReference type="GO" id="GO:0061504">
    <property type="term" value="P:cyclic threonylcarbamoyladenosine biosynthetic process"/>
    <property type="evidence" value="ECO:0007669"/>
    <property type="project" value="TreeGrafter"/>
</dbReference>
<dbReference type="Proteomes" id="UP000011922">
    <property type="component" value="Unassembled WGS sequence"/>
</dbReference>
<dbReference type="InterPro" id="IPR000594">
    <property type="entry name" value="ThiF_NAD_FAD-bd"/>
</dbReference>
<keyword evidence="1" id="KW-0812">Transmembrane</keyword>
<accession>M5PTH1</accession>
<dbReference type="Pfam" id="PF00899">
    <property type="entry name" value="ThiF"/>
    <property type="match status" value="1"/>
</dbReference>
<evidence type="ECO:0000313" key="4">
    <source>
        <dbReference type="Proteomes" id="UP000011922"/>
    </source>
</evidence>
<feature type="transmembrane region" description="Helical" evidence="1">
    <location>
        <begin position="210"/>
        <end position="235"/>
    </location>
</feature>
<dbReference type="InterPro" id="IPR035985">
    <property type="entry name" value="Ubiquitin-activating_enz"/>
</dbReference>
<dbReference type="AlphaFoldDB" id="M5PTH1"/>
<dbReference type="InterPro" id="IPR045886">
    <property type="entry name" value="ThiF/MoeB/HesA"/>
</dbReference>
<evidence type="ECO:0000313" key="3">
    <source>
        <dbReference type="EMBL" id="EMG37340.1"/>
    </source>
</evidence>
<dbReference type="SUPFAM" id="SSF69572">
    <property type="entry name" value="Activating enzymes of the ubiquitin-like proteins"/>
    <property type="match status" value="1"/>
</dbReference>
<gene>
    <name evidence="3" type="ORF">PCS_01852</name>
</gene>
<name>M5PTH1_DESAF</name>
<sequence>MQDFLDRSRPIFGEEGLSILGKKTIAFAGLGGVGGGAFLALVRCGVGRFRLAENGIFDPPDMNRQAAAFGSTMGRAKLDVYVDLARSINPDICIDTHPEGLQPDNIDHFFSGADAYVGVIDAEKGQEVKNMTPALLAKYGIPAFTCGVIGFGALMVNYAPNGMTGNEFWRLAQKDDTDTLIPSILREHFSQTLLARMKQGMANGIQASTAIGGLASNVLLANEVLAFLLAGVGLVDREPVFAPRYVAVDFLTLQMTVADITK</sequence>
<evidence type="ECO:0000256" key="1">
    <source>
        <dbReference type="SAM" id="Phobius"/>
    </source>
</evidence>
<dbReference type="GO" id="GO:0008641">
    <property type="term" value="F:ubiquitin-like modifier activating enzyme activity"/>
    <property type="evidence" value="ECO:0007669"/>
    <property type="project" value="InterPro"/>
</dbReference>
<comment type="caution">
    <text evidence="3">The sequence shown here is derived from an EMBL/GenBank/DDBJ whole genome shotgun (WGS) entry which is preliminary data.</text>
</comment>